<accession>A0A2P6NGC5</accession>
<evidence type="ECO:0000313" key="3">
    <source>
        <dbReference type="Proteomes" id="UP000241769"/>
    </source>
</evidence>
<gene>
    <name evidence="2" type="ORF">PROFUN_09954</name>
</gene>
<keyword evidence="1" id="KW-0812">Transmembrane</keyword>
<evidence type="ECO:0000256" key="1">
    <source>
        <dbReference type="SAM" id="Phobius"/>
    </source>
</evidence>
<dbReference type="EMBL" id="MDYQ01000092">
    <property type="protein sequence ID" value="PRP83003.1"/>
    <property type="molecule type" value="Genomic_DNA"/>
</dbReference>
<organism evidence="2 3">
    <name type="scientific">Planoprotostelium fungivorum</name>
    <dbReference type="NCBI Taxonomy" id="1890364"/>
    <lineage>
        <taxon>Eukaryota</taxon>
        <taxon>Amoebozoa</taxon>
        <taxon>Evosea</taxon>
        <taxon>Variosea</taxon>
        <taxon>Cavosteliida</taxon>
        <taxon>Cavosteliaceae</taxon>
        <taxon>Planoprotostelium</taxon>
    </lineage>
</organism>
<dbReference type="PROSITE" id="PS51257">
    <property type="entry name" value="PROKAR_LIPOPROTEIN"/>
    <property type="match status" value="1"/>
</dbReference>
<keyword evidence="3" id="KW-1185">Reference proteome</keyword>
<feature type="transmembrane region" description="Helical" evidence="1">
    <location>
        <begin position="18"/>
        <end position="35"/>
    </location>
</feature>
<dbReference type="AlphaFoldDB" id="A0A2P6NGC5"/>
<reference evidence="2 3" key="1">
    <citation type="journal article" date="2018" name="Genome Biol. Evol.">
        <title>Multiple Roots of Fruiting Body Formation in Amoebozoa.</title>
        <authorList>
            <person name="Hillmann F."/>
            <person name="Forbes G."/>
            <person name="Novohradska S."/>
            <person name="Ferling I."/>
            <person name="Riege K."/>
            <person name="Groth M."/>
            <person name="Westermann M."/>
            <person name="Marz M."/>
            <person name="Spaller T."/>
            <person name="Winckler T."/>
            <person name="Schaap P."/>
            <person name="Glockner G."/>
        </authorList>
    </citation>
    <scope>NUCLEOTIDE SEQUENCE [LARGE SCALE GENOMIC DNA]</scope>
    <source>
        <strain evidence="2 3">Jena</strain>
    </source>
</reference>
<dbReference type="Proteomes" id="UP000241769">
    <property type="component" value="Unassembled WGS sequence"/>
</dbReference>
<name>A0A2P6NGC5_9EUKA</name>
<sequence>MKVLKCCKLIIKVSQLPIMWLFRVIWMSVSFFVSCNKNLRIRTRTAVIQPSNKKMGAFVCCLLLLFVIGCTLPPPLKCTFQICSKACPLTNAKLARTCITETTAGSITPIPQVIPGKQYEDDHFLLDISTITQIRINMSSDSLEKIIRGHKGTEEEMTSLLTYNHKMESIQTNASEIPLPYLLLLKNKLFRIHFEDETKGQKSIKLKGAQFDTSFQREALTVVVARRVVDPSPHDECYKG</sequence>
<evidence type="ECO:0000313" key="2">
    <source>
        <dbReference type="EMBL" id="PRP83003.1"/>
    </source>
</evidence>
<keyword evidence="1" id="KW-0472">Membrane</keyword>
<comment type="caution">
    <text evidence="2">The sequence shown here is derived from an EMBL/GenBank/DDBJ whole genome shotgun (WGS) entry which is preliminary data.</text>
</comment>
<keyword evidence="1" id="KW-1133">Transmembrane helix</keyword>
<proteinExistence type="predicted"/>
<dbReference type="InParanoid" id="A0A2P6NGC5"/>
<feature type="transmembrane region" description="Helical" evidence="1">
    <location>
        <begin position="56"/>
        <end position="76"/>
    </location>
</feature>
<protein>
    <submittedName>
        <fullName evidence="2">Uncharacterized protein</fullName>
    </submittedName>
</protein>